<evidence type="ECO:0008006" key="3">
    <source>
        <dbReference type="Google" id="ProtNLM"/>
    </source>
</evidence>
<gene>
    <name evidence="1" type="ORF">Tco_0819766</name>
</gene>
<dbReference type="Proteomes" id="UP001151760">
    <property type="component" value="Unassembled WGS sequence"/>
</dbReference>
<evidence type="ECO:0000313" key="1">
    <source>
        <dbReference type="EMBL" id="GJS98596.1"/>
    </source>
</evidence>
<organism evidence="1 2">
    <name type="scientific">Tanacetum coccineum</name>
    <dbReference type="NCBI Taxonomy" id="301880"/>
    <lineage>
        <taxon>Eukaryota</taxon>
        <taxon>Viridiplantae</taxon>
        <taxon>Streptophyta</taxon>
        <taxon>Embryophyta</taxon>
        <taxon>Tracheophyta</taxon>
        <taxon>Spermatophyta</taxon>
        <taxon>Magnoliopsida</taxon>
        <taxon>eudicotyledons</taxon>
        <taxon>Gunneridae</taxon>
        <taxon>Pentapetalae</taxon>
        <taxon>asterids</taxon>
        <taxon>campanulids</taxon>
        <taxon>Asterales</taxon>
        <taxon>Asteraceae</taxon>
        <taxon>Asteroideae</taxon>
        <taxon>Anthemideae</taxon>
        <taxon>Anthemidinae</taxon>
        <taxon>Tanacetum</taxon>
    </lineage>
</organism>
<reference evidence="1" key="1">
    <citation type="journal article" date="2022" name="Int. J. Mol. Sci.">
        <title>Draft Genome of Tanacetum Coccineum: Genomic Comparison of Closely Related Tanacetum-Family Plants.</title>
        <authorList>
            <person name="Yamashiro T."/>
            <person name="Shiraishi A."/>
            <person name="Nakayama K."/>
            <person name="Satake H."/>
        </authorList>
    </citation>
    <scope>NUCLEOTIDE SEQUENCE</scope>
</reference>
<protein>
    <recommendedName>
        <fullName evidence="3">Zinc finger GRF-type domain-containing protein</fullName>
    </recommendedName>
</protein>
<sequence length="97" mass="11566">MASSSSSIQVSNQLGDCDLPVRVLTAWTPTNPAKRFIVCQNQNKPNAKKKCELWDWFDEELESDWYRLQLNKMYAILNPNERRFLQNEMNHEQRIRH</sequence>
<accession>A0ABQ5AAG5</accession>
<dbReference type="EMBL" id="BQNB010012056">
    <property type="protein sequence ID" value="GJS98596.1"/>
    <property type="molecule type" value="Genomic_DNA"/>
</dbReference>
<reference evidence="1" key="2">
    <citation type="submission" date="2022-01" db="EMBL/GenBank/DDBJ databases">
        <authorList>
            <person name="Yamashiro T."/>
            <person name="Shiraishi A."/>
            <person name="Satake H."/>
            <person name="Nakayama K."/>
        </authorList>
    </citation>
    <scope>NUCLEOTIDE SEQUENCE</scope>
</reference>
<evidence type="ECO:0000313" key="2">
    <source>
        <dbReference type="Proteomes" id="UP001151760"/>
    </source>
</evidence>
<comment type="caution">
    <text evidence="1">The sequence shown here is derived from an EMBL/GenBank/DDBJ whole genome shotgun (WGS) entry which is preliminary data.</text>
</comment>
<dbReference type="PANTHER" id="PTHR33248">
    <property type="entry name" value="ZINC ION-BINDING PROTEIN"/>
    <property type="match status" value="1"/>
</dbReference>
<proteinExistence type="predicted"/>
<keyword evidence="2" id="KW-1185">Reference proteome</keyword>
<name>A0ABQ5AAG5_9ASTR</name>